<dbReference type="PANTHER" id="PTHR45982:SF1">
    <property type="entry name" value="REGULATOR OF CHROMOSOME CONDENSATION"/>
    <property type="match status" value="1"/>
</dbReference>
<dbReference type="GO" id="GO:0005085">
    <property type="term" value="F:guanyl-nucleotide exchange factor activity"/>
    <property type="evidence" value="ECO:0007669"/>
    <property type="project" value="TreeGrafter"/>
</dbReference>
<feature type="repeat" description="RCC1" evidence="1">
    <location>
        <begin position="385"/>
        <end position="438"/>
    </location>
</feature>
<dbReference type="InterPro" id="IPR009091">
    <property type="entry name" value="RCC1/BLIP-II"/>
</dbReference>
<accession>A0A3L6KUG6</accession>
<dbReference type="PROSITE" id="PS50012">
    <property type="entry name" value="RCC1_3"/>
    <property type="match status" value="4"/>
</dbReference>
<dbReference type="Proteomes" id="UP000266743">
    <property type="component" value="Chromosome 11"/>
</dbReference>
<proteinExistence type="predicted"/>
<feature type="repeat" description="RCC1" evidence="1">
    <location>
        <begin position="216"/>
        <end position="282"/>
    </location>
</feature>
<comment type="caution">
    <text evidence="2">The sequence shown here is derived from an EMBL/GenBank/DDBJ whole genome shotgun (WGS) entry which is preliminary data.</text>
</comment>
<organism evidence="2">
    <name type="scientific">Trypanosoma brucei equiperdum</name>
    <dbReference type="NCBI Taxonomy" id="630700"/>
    <lineage>
        <taxon>Eukaryota</taxon>
        <taxon>Discoba</taxon>
        <taxon>Euglenozoa</taxon>
        <taxon>Kinetoplastea</taxon>
        <taxon>Metakinetoplastina</taxon>
        <taxon>Trypanosomatida</taxon>
        <taxon>Trypanosomatidae</taxon>
        <taxon>Trypanosoma</taxon>
    </lineage>
</organism>
<dbReference type="GO" id="GO:0005737">
    <property type="term" value="C:cytoplasm"/>
    <property type="evidence" value="ECO:0007669"/>
    <property type="project" value="TreeGrafter"/>
</dbReference>
<dbReference type="Pfam" id="PF00415">
    <property type="entry name" value="RCC1"/>
    <property type="match status" value="3"/>
</dbReference>
<feature type="repeat" description="RCC1" evidence="1">
    <location>
        <begin position="282"/>
        <end position="336"/>
    </location>
</feature>
<dbReference type="PANTHER" id="PTHR45982">
    <property type="entry name" value="REGULATOR OF CHROMOSOME CONDENSATION"/>
    <property type="match status" value="1"/>
</dbReference>
<name>A0A3L6KUG6_9TRYP</name>
<feature type="repeat" description="RCC1" evidence="1">
    <location>
        <begin position="112"/>
        <end position="167"/>
    </location>
</feature>
<dbReference type="InterPro" id="IPR000408">
    <property type="entry name" value="Reg_chr_condens"/>
</dbReference>
<dbReference type="EMBL" id="QSBY01000011">
    <property type="protein sequence ID" value="RHW67546.1"/>
    <property type="molecule type" value="Genomic_DNA"/>
</dbReference>
<sequence>MFFWGSYNFFEPRQADPPNRPPLRYPVYVPPSLSMMADAGIAEPEKILKTEQDDIQSTLQHVDNHRIVVKLIGCGQKHLVGLMGLAPKSSMGSALPRREGAVTSDIGSNVTYALYGMGSNHSGQLGHRLPTYSTTLVKLQFEELLPPGVTVSSIACGDKYTVVSTSDGLAFAAGDNSFSQLGTVGKGLGFAPVRGIHNIKRVFAGGNATFALDGNGQLFSWGEAQYGHLCHGDNGQRLDVKTLKTVNTNVSVPTRIEWFVRRHVTIVDVSVSRSHVVCRSGDEVYTCGDGTYGKLCSGSFESSYLPVRVKFPERTHPERVCAIAAGDDHTLILRESSAVGAVVYYFGKAKNGDGQLIPDIISLPSNVQNIFAGRGTFSAATTSDGLLYVWGKQVYAGLSNGTSGKVSRSYPCSVVALESHNITSVAAGATFVVAIGGERRACEGIANEGERWDIVIPHDDRTESGYGDSFSSRYESAVQAFLTQYLGSSVAGAYISGIPEAPLATNPNANRFKPIGAHSLTVGQKVRLWMTDVYALASITKVIGRKEQSNHVDISGKTNEEEREHQQHLQIKNEEEEKENLGLSEVSGSADAPGYRFCIEWQRDDWRDEEVTLYSDDETLEETNPNRWQPLWFLYDETAGNYVVGK</sequence>
<dbReference type="AlphaFoldDB" id="A0A3L6KUG6"/>
<gene>
    <name evidence="2" type="ORF">DPX39_110074800</name>
</gene>
<dbReference type="InterPro" id="IPR051553">
    <property type="entry name" value="Ran_GTPase-activating"/>
</dbReference>
<evidence type="ECO:0000313" key="2">
    <source>
        <dbReference type="EMBL" id="RHW67546.1"/>
    </source>
</evidence>
<protein>
    <submittedName>
        <fullName evidence="2">Regulator of chromosome condensation (RCC1) repeat</fullName>
    </submittedName>
</protein>
<dbReference type="SUPFAM" id="SSF50985">
    <property type="entry name" value="RCC1/BLIP-II"/>
    <property type="match status" value="1"/>
</dbReference>
<dbReference type="Gene3D" id="2.130.10.30">
    <property type="entry name" value="Regulator of chromosome condensation 1/beta-lactamase-inhibitor protein II"/>
    <property type="match status" value="2"/>
</dbReference>
<evidence type="ECO:0000256" key="1">
    <source>
        <dbReference type="PROSITE-ProRule" id="PRU00235"/>
    </source>
</evidence>
<reference evidence="2" key="1">
    <citation type="submission" date="2018-09" db="EMBL/GenBank/DDBJ databases">
        <title>whole genome sequence of T. equiperdum IVM-t1 strain.</title>
        <authorList>
            <person name="Suganuma K."/>
        </authorList>
    </citation>
    <scope>NUCLEOTIDE SEQUENCE [LARGE SCALE GENOMIC DNA]</scope>
    <source>
        <strain evidence="2">IVM-t1</strain>
    </source>
</reference>
<dbReference type="Pfam" id="PF13540">
    <property type="entry name" value="RCC1_2"/>
    <property type="match status" value="1"/>
</dbReference>